<gene>
    <name evidence="2" type="ORF">RO3G_01419</name>
</gene>
<dbReference type="Pfam" id="PF13358">
    <property type="entry name" value="DDE_3"/>
    <property type="match status" value="1"/>
</dbReference>
<dbReference type="PANTHER" id="PTHR46564">
    <property type="entry name" value="TRANSPOSASE"/>
    <property type="match status" value="1"/>
</dbReference>
<dbReference type="AlphaFoldDB" id="I1BKI5"/>
<dbReference type="VEuPathDB" id="FungiDB:RO3G_01419"/>
<dbReference type="PANTHER" id="PTHR46564:SF1">
    <property type="entry name" value="TRANSPOSASE"/>
    <property type="match status" value="1"/>
</dbReference>
<evidence type="ECO:0000313" key="3">
    <source>
        <dbReference type="Proteomes" id="UP000009138"/>
    </source>
</evidence>
<evidence type="ECO:0000259" key="1">
    <source>
        <dbReference type="Pfam" id="PF13358"/>
    </source>
</evidence>
<dbReference type="GeneID" id="93608391"/>
<dbReference type="InParanoid" id="I1BKI5"/>
<keyword evidence="3" id="KW-1185">Reference proteome</keyword>
<protein>
    <recommendedName>
        <fullName evidence="1">Tc1-like transposase DDE domain-containing protein</fullName>
    </recommendedName>
</protein>
<feature type="domain" description="Tc1-like transposase DDE" evidence="1">
    <location>
        <begin position="106"/>
        <end position="235"/>
    </location>
</feature>
<organism evidence="2 3">
    <name type="scientific">Rhizopus delemar (strain RA 99-880 / ATCC MYA-4621 / FGSC 9543 / NRRL 43880)</name>
    <name type="common">Mucormycosis agent</name>
    <name type="synonym">Rhizopus arrhizus var. delemar</name>
    <dbReference type="NCBI Taxonomy" id="246409"/>
    <lineage>
        <taxon>Eukaryota</taxon>
        <taxon>Fungi</taxon>
        <taxon>Fungi incertae sedis</taxon>
        <taxon>Mucoromycota</taxon>
        <taxon>Mucoromycotina</taxon>
        <taxon>Mucoromycetes</taxon>
        <taxon>Mucorales</taxon>
        <taxon>Mucorineae</taxon>
        <taxon>Rhizopodaceae</taxon>
        <taxon>Rhizopus</taxon>
    </lineage>
</organism>
<name>I1BKI5_RHIO9</name>
<dbReference type="Gene3D" id="3.30.420.10">
    <property type="entry name" value="Ribonuclease H-like superfamily/Ribonuclease H"/>
    <property type="match status" value="1"/>
</dbReference>
<dbReference type="RefSeq" id="XP_067512111.1">
    <property type="nucleotide sequence ID" value="XM_067656010.1"/>
</dbReference>
<dbReference type="InterPro" id="IPR036397">
    <property type="entry name" value="RNaseH_sf"/>
</dbReference>
<dbReference type="EMBL" id="CH476732">
    <property type="protein sequence ID" value="EIE76715.1"/>
    <property type="molecule type" value="Genomic_DNA"/>
</dbReference>
<evidence type="ECO:0000313" key="2">
    <source>
        <dbReference type="EMBL" id="EIE76715.1"/>
    </source>
</evidence>
<dbReference type="Proteomes" id="UP000009138">
    <property type="component" value="Unassembled WGS sequence"/>
</dbReference>
<sequence>MKVHNDLKQSKKKKTYPSEQVQELHDLVIEEGLSARKAGAVVGIAERTAQNYVKTYREDDEKRLPGGRKQRKQLYLQELFLVIPKYVETGFLSGKVMRILNWHKNCVFIDATGFNMHIRRNFGRSKRGMPAKAVIPANRGTTVSIIGAIYEKGAINLTLRKPKAVQKKTNKFLIGVMDTLDQFDMKGRYLAMDNVVIHKVTEVKVLIVSRGYKIIYLPPCSPFLNPIELFWFKPKHENY</sequence>
<dbReference type="GO" id="GO:0003676">
    <property type="term" value="F:nucleic acid binding"/>
    <property type="evidence" value="ECO:0007669"/>
    <property type="project" value="InterPro"/>
</dbReference>
<accession>I1BKI5</accession>
<proteinExistence type="predicted"/>
<dbReference type="InterPro" id="IPR038717">
    <property type="entry name" value="Tc1-like_DDE_dom"/>
</dbReference>
<reference evidence="2 3" key="1">
    <citation type="journal article" date="2009" name="PLoS Genet.">
        <title>Genomic analysis of the basal lineage fungus Rhizopus oryzae reveals a whole-genome duplication.</title>
        <authorList>
            <person name="Ma L.-J."/>
            <person name="Ibrahim A.S."/>
            <person name="Skory C."/>
            <person name="Grabherr M.G."/>
            <person name="Burger G."/>
            <person name="Butler M."/>
            <person name="Elias M."/>
            <person name="Idnurm A."/>
            <person name="Lang B.F."/>
            <person name="Sone T."/>
            <person name="Abe A."/>
            <person name="Calvo S.E."/>
            <person name="Corrochano L.M."/>
            <person name="Engels R."/>
            <person name="Fu J."/>
            <person name="Hansberg W."/>
            <person name="Kim J.-M."/>
            <person name="Kodira C.D."/>
            <person name="Koehrsen M.J."/>
            <person name="Liu B."/>
            <person name="Miranda-Saavedra D."/>
            <person name="O'Leary S."/>
            <person name="Ortiz-Castellanos L."/>
            <person name="Poulter R."/>
            <person name="Rodriguez-Romero J."/>
            <person name="Ruiz-Herrera J."/>
            <person name="Shen Y.-Q."/>
            <person name="Zeng Q."/>
            <person name="Galagan J."/>
            <person name="Birren B.W."/>
            <person name="Cuomo C.A."/>
            <person name="Wickes B.L."/>
        </authorList>
    </citation>
    <scope>NUCLEOTIDE SEQUENCE [LARGE SCALE GENOMIC DNA]</scope>
    <source>
        <strain evidence="3">RA 99-880 / ATCC MYA-4621 / FGSC 9543 / NRRL 43880</strain>
    </source>
</reference>